<dbReference type="Gene3D" id="1.10.10.10">
    <property type="entry name" value="Winged helix-like DNA-binding domain superfamily/Winged helix DNA-binding domain"/>
    <property type="match status" value="1"/>
</dbReference>
<dbReference type="AlphaFoldDB" id="A0A9X4KNC8"/>
<evidence type="ECO:0000256" key="2">
    <source>
        <dbReference type="ARBA" id="ARBA00023015"/>
    </source>
</evidence>
<dbReference type="InterPro" id="IPR007627">
    <property type="entry name" value="RNA_pol_sigma70_r2"/>
</dbReference>
<dbReference type="GO" id="GO:0003677">
    <property type="term" value="F:DNA binding"/>
    <property type="evidence" value="ECO:0007669"/>
    <property type="project" value="UniProtKB-KW"/>
</dbReference>
<dbReference type="Pfam" id="PF04545">
    <property type="entry name" value="Sigma70_r4"/>
    <property type="match status" value="1"/>
</dbReference>
<sequence length="196" mass="22804">MNDIASDIEMMRRIAGRDAMALEALYDRYEKAVYAFAYRFAQDAMLAEEIVQELFMRIWNQPERYDASLGKLTTWIFAVTRNIAIDQLRKRQNRTTSQTADTERFARLPDPASGPEEEYDIKWTGEQLKGALAALNPDQRQVLDLIYYQGYTQHEVSERQGIPLGTVKSRVRLAMKQLKERLGDLERRRTPYDTTS</sequence>
<dbReference type="SUPFAM" id="SSF88659">
    <property type="entry name" value="Sigma3 and sigma4 domains of RNA polymerase sigma factors"/>
    <property type="match status" value="1"/>
</dbReference>
<proteinExistence type="inferred from homology"/>
<dbReference type="NCBIfam" id="TIGR02937">
    <property type="entry name" value="sigma70-ECF"/>
    <property type="match status" value="1"/>
</dbReference>
<evidence type="ECO:0000256" key="4">
    <source>
        <dbReference type="ARBA" id="ARBA00023125"/>
    </source>
</evidence>
<keyword evidence="4" id="KW-0238">DNA-binding</keyword>
<evidence type="ECO:0000256" key="1">
    <source>
        <dbReference type="ARBA" id="ARBA00010641"/>
    </source>
</evidence>
<dbReference type="SUPFAM" id="SSF88946">
    <property type="entry name" value="Sigma2 domain of RNA polymerase sigma factors"/>
    <property type="match status" value="1"/>
</dbReference>
<organism evidence="8 9">
    <name type="scientific">Cohnella ginsengisoli</name>
    <dbReference type="NCBI Taxonomy" id="425004"/>
    <lineage>
        <taxon>Bacteria</taxon>
        <taxon>Bacillati</taxon>
        <taxon>Bacillota</taxon>
        <taxon>Bacilli</taxon>
        <taxon>Bacillales</taxon>
        <taxon>Paenibacillaceae</taxon>
        <taxon>Cohnella</taxon>
    </lineage>
</organism>
<keyword evidence="5" id="KW-0804">Transcription</keyword>
<dbReference type="Pfam" id="PF04542">
    <property type="entry name" value="Sigma70_r2"/>
    <property type="match status" value="1"/>
</dbReference>
<keyword evidence="9" id="KW-1185">Reference proteome</keyword>
<evidence type="ECO:0000313" key="9">
    <source>
        <dbReference type="Proteomes" id="UP001153387"/>
    </source>
</evidence>
<dbReference type="InterPro" id="IPR013325">
    <property type="entry name" value="RNA_pol_sigma_r2"/>
</dbReference>
<comment type="caution">
    <text evidence="8">The sequence shown here is derived from an EMBL/GenBank/DDBJ whole genome shotgun (WGS) entry which is preliminary data.</text>
</comment>
<dbReference type="GO" id="GO:0016987">
    <property type="term" value="F:sigma factor activity"/>
    <property type="evidence" value="ECO:0007669"/>
    <property type="project" value="UniProtKB-KW"/>
</dbReference>
<dbReference type="Gene3D" id="1.10.1740.10">
    <property type="match status" value="1"/>
</dbReference>
<evidence type="ECO:0000256" key="3">
    <source>
        <dbReference type="ARBA" id="ARBA00023082"/>
    </source>
</evidence>
<dbReference type="Proteomes" id="UP001153387">
    <property type="component" value="Unassembled WGS sequence"/>
</dbReference>
<dbReference type="InterPro" id="IPR013324">
    <property type="entry name" value="RNA_pol_sigma_r3/r4-like"/>
</dbReference>
<feature type="domain" description="RNA polymerase sigma-70 region 2" evidence="6">
    <location>
        <begin position="25"/>
        <end position="93"/>
    </location>
</feature>
<dbReference type="GO" id="GO:0006352">
    <property type="term" value="P:DNA-templated transcription initiation"/>
    <property type="evidence" value="ECO:0007669"/>
    <property type="project" value="InterPro"/>
</dbReference>
<dbReference type="InterPro" id="IPR039425">
    <property type="entry name" value="RNA_pol_sigma-70-like"/>
</dbReference>
<dbReference type="PANTHER" id="PTHR43133">
    <property type="entry name" value="RNA POLYMERASE ECF-TYPE SIGMA FACTO"/>
    <property type="match status" value="1"/>
</dbReference>
<evidence type="ECO:0000313" key="8">
    <source>
        <dbReference type="EMBL" id="MDG0794956.1"/>
    </source>
</evidence>
<reference evidence="8 9" key="1">
    <citation type="submission" date="2022-10" db="EMBL/GenBank/DDBJ databases">
        <title>Comparative genomic analysis of Cohnella hashimotonis sp. nov., isolated from the International Space Station.</title>
        <authorList>
            <person name="Simpson A."/>
            <person name="Venkateswaran K."/>
        </authorList>
    </citation>
    <scope>NUCLEOTIDE SEQUENCE [LARGE SCALE GENOMIC DNA]</scope>
    <source>
        <strain evidence="8 9">DSM 18997</strain>
    </source>
</reference>
<keyword evidence="2" id="KW-0805">Transcription regulation</keyword>
<dbReference type="EMBL" id="JAPDHZ010000008">
    <property type="protein sequence ID" value="MDG0794956.1"/>
    <property type="molecule type" value="Genomic_DNA"/>
</dbReference>
<dbReference type="RefSeq" id="WP_277568667.1">
    <property type="nucleotide sequence ID" value="NZ_JAPDHZ010000008.1"/>
</dbReference>
<feature type="domain" description="RNA polymerase sigma-70 region 4" evidence="7">
    <location>
        <begin position="131"/>
        <end position="180"/>
    </location>
</feature>
<dbReference type="PANTHER" id="PTHR43133:SF62">
    <property type="entry name" value="RNA POLYMERASE SIGMA FACTOR SIGZ"/>
    <property type="match status" value="1"/>
</dbReference>
<comment type="similarity">
    <text evidence="1">Belongs to the sigma-70 factor family. ECF subfamily.</text>
</comment>
<accession>A0A9X4KNC8</accession>
<evidence type="ECO:0000259" key="7">
    <source>
        <dbReference type="Pfam" id="PF04545"/>
    </source>
</evidence>
<dbReference type="InterPro" id="IPR036388">
    <property type="entry name" value="WH-like_DNA-bd_sf"/>
</dbReference>
<evidence type="ECO:0000256" key="5">
    <source>
        <dbReference type="ARBA" id="ARBA00023163"/>
    </source>
</evidence>
<dbReference type="InterPro" id="IPR014284">
    <property type="entry name" value="RNA_pol_sigma-70_dom"/>
</dbReference>
<name>A0A9X4KNC8_9BACL</name>
<dbReference type="InterPro" id="IPR007630">
    <property type="entry name" value="RNA_pol_sigma70_r4"/>
</dbReference>
<evidence type="ECO:0000259" key="6">
    <source>
        <dbReference type="Pfam" id="PF04542"/>
    </source>
</evidence>
<dbReference type="CDD" id="cd06171">
    <property type="entry name" value="Sigma70_r4"/>
    <property type="match status" value="1"/>
</dbReference>
<protein>
    <submittedName>
        <fullName evidence="8">RNA polymerase sigma factor</fullName>
    </submittedName>
</protein>
<keyword evidence="3" id="KW-0731">Sigma factor</keyword>
<gene>
    <name evidence="8" type="ORF">OMP38_32110</name>
</gene>